<evidence type="ECO:0000313" key="2">
    <source>
        <dbReference type="Proteomes" id="UP001596189"/>
    </source>
</evidence>
<organism evidence="1 2">
    <name type="scientific">Angustibacter luteus</name>
    <dbReference type="NCBI Taxonomy" id="658456"/>
    <lineage>
        <taxon>Bacteria</taxon>
        <taxon>Bacillati</taxon>
        <taxon>Actinomycetota</taxon>
        <taxon>Actinomycetes</taxon>
        <taxon>Kineosporiales</taxon>
        <taxon>Kineosporiaceae</taxon>
    </lineage>
</organism>
<sequence>MSSLDTTAMCAVIDALVAACQVENVTGGSLESVTVTDGAVPSENPGNYLFIGVTDADAGDEATTGQSDQSWVHISGTRREVGEITCVALAWNGNNDLKQARDEALGMYQAVQRIVRPGRRPFDLGINEVAWVDCGGNTQLLTVQDEAGALAKFIFTVGYQADL</sequence>
<protein>
    <recommendedName>
        <fullName evidence="3">DUF3168 domain-containing protein</fullName>
    </recommendedName>
</protein>
<comment type="caution">
    <text evidence="1">The sequence shown here is derived from an EMBL/GenBank/DDBJ whole genome shotgun (WGS) entry which is preliminary data.</text>
</comment>
<gene>
    <name evidence="1" type="ORF">ACFQDO_18560</name>
</gene>
<reference evidence="2" key="1">
    <citation type="journal article" date="2019" name="Int. J. Syst. Evol. Microbiol.">
        <title>The Global Catalogue of Microorganisms (GCM) 10K type strain sequencing project: providing services to taxonomists for standard genome sequencing and annotation.</title>
        <authorList>
            <consortium name="The Broad Institute Genomics Platform"/>
            <consortium name="The Broad Institute Genome Sequencing Center for Infectious Disease"/>
            <person name="Wu L."/>
            <person name="Ma J."/>
        </authorList>
    </citation>
    <scope>NUCLEOTIDE SEQUENCE [LARGE SCALE GENOMIC DNA]</scope>
    <source>
        <strain evidence="2">KACC 14249</strain>
    </source>
</reference>
<keyword evidence="2" id="KW-1185">Reference proteome</keyword>
<dbReference type="Proteomes" id="UP001596189">
    <property type="component" value="Unassembled WGS sequence"/>
</dbReference>
<accession>A0ABW1JIC0</accession>
<proteinExistence type="predicted"/>
<evidence type="ECO:0008006" key="3">
    <source>
        <dbReference type="Google" id="ProtNLM"/>
    </source>
</evidence>
<evidence type="ECO:0000313" key="1">
    <source>
        <dbReference type="EMBL" id="MFC6009141.1"/>
    </source>
</evidence>
<dbReference type="EMBL" id="JBHSRD010000008">
    <property type="protein sequence ID" value="MFC6009141.1"/>
    <property type="molecule type" value="Genomic_DNA"/>
</dbReference>
<name>A0ABW1JIC0_9ACTN</name>
<dbReference type="RefSeq" id="WP_345717667.1">
    <property type="nucleotide sequence ID" value="NZ_BAABFP010000007.1"/>
</dbReference>